<evidence type="ECO:0000256" key="9">
    <source>
        <dbReference type="ARBA" id="ARBA00023125"/>
    </source>
</evidence>
<dbReference type="GO" id="GO:0005737">
    <property type="term" value="C:cytoplasm"/>
    <property type="evidence" value="ECO:0007669"/>
    <property type="project" value="UniProtKB-SubCell"/>
</dbReference>
<keyword evidence="6" id="KW-0228">DNA excision</keyword>
<evidence type="ECO:0000256" key="4">
    <source>
        <dbReference type="ARBA" id="ARBA00022741"/>
    </source>
</evidence>
<dbReference type="GO" id="GO:0016887">
    <property type="term" value="F:ATP hydrolysis activity"/>
    <property type="evidence" value="ECO:0007669"/>
    <property type="project" value="InterPro"/>
</dbReference>
<keyword evidence="4" id="KW-0547">Nucleotide-binding</keyword>
<dbReference type="InterPro" id="IPR027417">
    <property type="entry name" value="P-loop_NTPase"/>
</dbReference>
<evidence type="ECO:0000256" key="12">
    <source>
        <dbReference type="ARBA" id="ARBA00039316"/>
    </source>
</evidence>
<dbReference type="Gene3D" id="3.40.50.300">
    <property type="entry name" value="P-loop containing nucleotide triphosphate hydrolases"/>
    <property type="match status" value="1"/>
</dbReference>
<keyword evidence="5" id="KW-0227">DNA damage</keyword>
<dbReference type="GO" id="GO:0006281">
    <property type="term" value="P:DNA repair"/>
    <property type="evidence" value="ECO:0007669"/>
    <property type="project" value="UniProtKB-KW"/>
</dbReference>
<dbReference type="KEGG" id="panc:E2636_07475"/>
<protein>
    <recommendedName>
        <fullName evidence="12">UvrABC system protein A</fullName>
    </recommendedName>
    <alternativeName>
        <fullName evidence="13">Excinuclease ABC subunit A</fullName>
    </alternativeName>
</protein>
<comment type="similarity">
    <text evidence="11">Belongs to the ABC transporter superfamily. UvrA family.</text>
</comment>
<dbReference type="GO" id="GO:0003677">
    <property type="term" value="F:DNA binding"/>
    <property type="evidence" value="ECO:0007669"/>
    <property type="project" value="UniProtKB-KW"/>
</dbReference>
<dbReference type="PANTHER" id="PTHR43152">
    <property type="entry name" value="UVRABC SYSTEM PROTEIN A"/>
    <property type="match status" value="1"/>
</dbReference>
<comment type="subcellular location">
    <subcellularLocation>
        <location evidence="1">Cytoplasm</location>
    </subcellularLocation>
</comment>
<dbReference type="GO" id="GO:0005524">
    <property type="term" value="F:ATP binding"/>
    <property type="evidence" value="ECO:0007669"/>
    <property type="project" value="UniProtKB-KW"/>
</dbReference>
<evidence type="ECO:0000313" key="16">
    <source>
        <dbReference type="Proteomes" id="UP000294292"/>
    </source>
</evidence>
<evidence type="ECO:0000256" key="10">
    <source>
        <dbReference type="ARBA" id="ARBA00023204"/>
    </source>
</evidence>
<keyword evidence="2" id="KW-0963">Cytoplasm</keyword>
<evidence type="ECO:0000256" key="5">
    <source>
        <dbReference type="ARBA" id="ARBA00022763"/>
    </source>
</evidence>
<dbReference type="RefSeq" id="WP_134209637.1">
    <property type="nucleotide sequence ID" value="NZ_CP038015.1"/>
</dbReference>
<evidence type="ECO:0000256" key="7">
    <source>
        <dbReference type="ARBA" id="ARBA00022840"/>
    </source>
</evidence>
<keyword evidence="7 15" id="KW-0067">ATP-binding</keyword>
<organism evidence="15 16">
    <name type="scientific">Paenisporosarcina antarctica</name>
    <dbReference type="NCBI Taxonomy" id="417367"/>
    <lineage>
        <taxon>Bacteria</taxon>
        <taxon>Bacillati</taxon>
        <taxon>Bacillota</taxon>
        <taxon>Bacilli</taxon>
        <taxon>Bacillales</taxon>
        <taxon>Caryophanaceae</taxon>
        <taxon>Paenisporosarcina</taxon>
    </lineage>
</organism>
<keyword evidence="3" id="KW-0677">Repeat</keyword>
<dbReference type="Pfam" id="PF00005">
    <property type="entry name" value="ABC_tran"/>
    <property type="match status" value="1"/>
</dbReference>
<evidence type="ECO:0000256" key="1">
    <source>
        <dbReference type="ARBA" id="ARBA00004496"/>
    </source>
</evidence>
<dbReference type="OrthoDB" id="9809851at2"/>
<dbReference type="PANTHER" id="PTHR43152:SF3">
    <property type="entry name" value="UVRABC SYSTEM PROTEIN A"/>
    <property type="match status" value="1"/>
</dbReference>
<keyword evidence="10" id="KW-0234">DNA repair</keyword>
<accession>A0A4P6ZX61</accession>
<dbReference type="AlphaFoldDB" id="A0A4P6ZX61"/>
<sequence>MLFFDNVELVCPVCNGKRFKDKVLEVTLFDHSISQILDMSITEASTLFKVNKKLTKIFDLLLDVGLGYVTLGQSLTTLSGGEGQRMKLAKELLTAKKGKQLFLIDEPTTGLHPVDIEHFLVLLQRIVDAGNTVIVVEHNEQVIRSADWIVELGPEGGEK</sequence>
<gene>
    <name evidence="15" type="ORF">E2636_07475</name>
</gene>
<evidence type="ECO:0000256" key="13">
    <source>
        <dbReference type="ARBA" id="ARBA00042156"/>
    </source>
</evidence>
<evidence type="ECO:0000256" key="3">
    <source>
        <dbReference type="ARBA" id="ARBA00022737"/>
    </source>
</evidence>
<keyword evidence="16" id="KW-1185">Reference proteome</keyword>
<evidence type="ECO:0000256" key="2">
    <source>
        <dbReference type="ARBA" id="ARBA00022490"/>
    </source>
</evidence>
<evidence type="ECO:0000259" key="14">
    <source>
        <dbReference type="Pfam" id="PF00005"/>
    </source>
</evidence>
<name>A0A4P6ZX61_9BACL</name>
<evidence type="ECO:0000256" key="6">
    <source>
        <dbReference type="ARBA" id="ARBA00022769"/>
    </source>
</evidence>
<evidence type="ECO:0000256" key="8">
    <source>
        <dbReference type="ARBA" id="ARBA00022881"/>
    </source>
</evidence>
<dbReference type="InterPro" id="IPR003439">
    <property type="entry name" value="ABC_transporter-like_ATP-bd"/>
</dbReference>
<dbReference type="Gene3D" id="1.20.1580.10">
    <property type="entry name" value="ABC transporter ATPase like domain"/>
    <property type="match status" value="1"/>
</dbReference>
<reference evidence="15 16" key="1">
    <citation type="submission" date="2019-03" db="EMBL/GenBank/DDBJ databases">
        <title>Complete genome sequence of Paenisporosarcina antarctica CGMCC 1.6503T.</title>
        <authorList>
            <person name="Rong J.-C."/>
            <person name="Chi N.-Y."/>
            <person name="Zhang Q.-F."/>
        </authorList>
    </citation>
    <scope>NUCLEOTIDE SEQUENCE [LARGE SCALE GENOMIC DNA]</scope>
    <source>
        <strain evidence="15 16">CGMCC 1.6503</strain>
    </source>
</reference>
<dbReference type="GO" id="GO:0004518">
    <property type="term" value="F:nuclease activity"/>
    <property type="evidence" value="ECO:0007669"/>
    <property type="project" value="UniProtKB-KW"/>
</dbReference>
<dbReference type="EMBL" id="CP038015">
    <property type="protein sequence ID" value="QBP40977.1"/>
    <property type="molecule type" value="Genomic_DNA"/>
</dbReference>
<evidence type="ECO:0000256" key="11">
    <source>
        <dbReference type="ARBA" id="ARBA00038000"/>
    </source>
</evidence>
<feature type="domain" description="ABC transporter" evidence="14">
    <location>
        <begin position="40"/>
        <end position="109"/>
    </location>
</feature>
<keyword evidence="9" id="KW-0238">DNA-binding</keyword>
<proteinExistence type="inferred from homology"/>
<evidence type="ECO:0000313" key="15">
    <source>
        <dbReference type="EMBL" id="QBP40977.1"/>
    </source>
</evidence>
<dbReference type="Proteomes" id="UP000294292">
    <property type="component" value="Chromosome"/>
</dbReference>
<keyword evidence="8" id="KW-0267">Excision nuclease</keyword>
<dbReference type="SUPFAM" id="SSF52540">
    <property type="entry name" value="P-loop containing nucleoside triphosphate hydrolases"/>
    <property type="match status" value="1"/>
</dbReference>